<protein>
    <recommendedName>
        <fullName evidence="2">COP9 signalosome complex subunit 6</fullName>
    </recommendedName>
</protein>
<evidence type="ECO:0000256" key="3">
    <source>
        <dbReference type="SAM" id="MobiDB-lite"/>
    </source>
</evidence>
<evidence type="ECO:0000256" key="1">
    <source>
        <dbReference type="ARBA" id="ARBA00010893"/>
    </source>
</evidence>
<dbReference type="InterPro" id="IPR024969">
    <property type="entry name" value="EIF3F/CSN6-like_C"/>
</dbReference>
<dbReference type="InterPro" id="IPR037518">
    <property type="entry name" value="MPN"/>
</dbReference>
<accession>A0A8K0X7U6</accession>
<dbReference type="AlphaFoldDB" id="A0A8K0X7U6"/>
<dbReference type="CDD" id="cd08063">
    <property type="entry name" value="MPN_CSN6"/>
    <property type="match status" value="1"/>
</dbReference>
<keyword evidence="2" id="KW-0539">Nucleus</keyword>
<dbReference type="Pfam" id="PF13012">
    <property type="entry name" value="MitMem_reg"/>
    <property type="match status" value="1"/>
</dbReference>
<evidence type="ECO:0000259" key="4">
    <source>
        <dbReference type="PROSITE" id="PS50249"/>
    </source>
</evidence>
<dbReference type="SMART" id="SM00232">
    <property type="entry name" value="JAB_MPN"/>
    <property type="match status" value="1"/>
</dbReference>
<gene>
    <name evidence="5" type="ORF">B0T11DRAFT_323243</name>
</gene>
<dbReference type="GO" id="GO:0008237">
    <property type="term" value="F:metallopeptidase activity"/>
    <property type="evidence" value="ECO:0007669"/>
    <property type="project" value="InterPro"/>
</dbReference>
<comment type="subcellular location">
    <subcellularLocation>
        <location evidence="2">Cytoplasm</location>
    </subcellularLocation>
    <subcellularLocation>
        <location evidence="2">Nucleus</location>
    </subcellularLocation>
</comment>
<dbReference type="Proteomes" id="UP000813385">
    <property type="component" value="Unassembled WGS sequence"/>
</dbReference>
<dbReference type="OrthoDB" id="1378at2759"/>
<feature type="domain" description="MPN" evidence="4">
    <location>
        <begin position="23"/>
        <end position="167"/>
    </location>
</feature>
<comment type="caution">
    <text evidence="5">The sequence shown here is derived from an EMBL/GenBank/DDBJ whole genome shotgun (WGS) entry which is preliminary data.</text>
</comment>
<dbReference type="PANTHER" id="PTHR10540:SF8">
    <property type="entry name" value="COP9 SIGNALOSOME COMPLEX SUBUNIT 6"/>
    <property type="match status" value="1"/>
</dbReference>
<dbReference type="InterPro" id="IPR033859">
    <property type="entry name" value="MPN_CSN6"/>
</dbReference>
<dbReference type="GO" id="GO:0005737">
    <property type="term" value="C:cytoplasm"/>
    <property type="evidence" value="ECO:0007669"/>
    <property type="project" value="UniProtKB-SubCell"/>
</dbReference>
<dbReference type="GO" id="GO:0000338">
    <property type="term" value="P:protein deneddylation"/>
    <property type="evidence" value="ECO:0007669"/>
    <property type="project" value="InterPro"/>
</dbReference>
<evidence type="ECO:0000256" key="2">
    <source>
        <dbReference type="RuleBase" id="RU367006"/>
    </source>
</evidence>
<proteinExistence type="inferred from homology"/>
<reference evidence="5" key="1">
    <citation type="journal article" date="2021" name="Nat. Commun.">
        <title>Genetic determinants of endophytism in the Arabidopsis root mycobiome.</title>
        <authorList>
            <person name="Mesny F."/>
            <person name="Miyauchi S."/>
            <person name="Thiergart T."/>
            <person name="Pickel B."/>
            <person name="Atanasova L."/>
            <person name="Karlsson M."/>
            <person name="Huettel B."/>
            <person name="Barry K.W."/>
            <person name="Haridas S."/>
            <person name="Chen C."/>
            <person name="Bauer D."/>
            <person name="Andreopoulos W."/>
            <person name="Pangilinan J."/>
            <person name="LaButti K."/>
            <person name="Riley R."/>
            <person name="Lipzen A."/>
            <person name="Clum A."/>
            <person name="Drula E."/>
            <person name="Henrissat B."/>
            <person name="Kohler A."/>
            <person name="Grigoriev I.V."/>
            <person name="Martin F.M."/>
            <person name="Hacquard S."/>
        </authorList>
    </citation>
    <scope>NUCLEOTIDE SEQUENCE</scope>
    <source>
        <strain evidence="5">MPI-CAGE-AT-0016</strain>
    </source>
</reference>
<organism evidence="5 6">
    <name type="scientific">Plectosphaerella cucumerina</name>
    <dbReference type="NCBI Taxonomy" id="40658"/>
    <lineage>
        <taxon>Eukaryota</taxon>
        <taxon>Fungi</taxon>
        <taxon>Dikarya</taxon>
        <taxon>Ascomycota</taxon>
        <taxon>Pezizomycotina</taxon>
        <taxon>Sordariomycetes</taxon>
        <taxon>Hypocreomycetidae</taxon>
        <taxon>Glomerellales</taxon>
        <taxon>Plectosphaerellaceae</taxon>
        <taxon>Plectosphaerella</taxon>
    </lineage>
</organism>
<keyword evidence="6" id="KW-1185">Reference proteome</keyword>
<dbReference type="Gene3D" id="3.40.140.10">
    <property type="entry name" value="Cytidine Deaminase, domain 2"/>
    <property type="match status" value="1"/>
</dbReference>
<dbReference type="PANTHER" id="PTHR10540">
    <property type="entry name" value="EUKARYOTIC TRANSLATION INITIATION FACTOR 3 SUBUNIT F-RELATED"/>
    <property type="match status" value="1"/>
</dbReference>
<dbReference type="GO" id="GO:0008180">
    <property type="term" value="C:COP9 signalosome"/>
    <property type="evidence" value="ECO:0007669"/>
    <property type="project" value="UniProtKB-UniRule"/>
</dbReference>
<name>A0A8K0X7U6_9PEZI</name>
<keyword evidence="2" id="KW-0963">Cytoplasm</keyword>
<feature type="region of interest" description="Disordered" evidence="3">
    <location>
        <begin position="167"/>
        <end position="186"/>
    </location>
</feature>
<evidence type="ECO:0000313" key="5">
    <source>
        <dbReference type="EMBL" id="KAH7375182.1"/>
    </source>
</evidence>
<dbReference type="EMBL" id="JAGPXD010000001">
    <property type="protein sequence ID" value="KAH7375182.1"/>
    <property type="molecule type" value="Genomic_DNA"/>
</dbReference>
<comment type="function">
    <text evidence="2">Component of the COP9 signalosome complex (CSN), a complex involved in various cellular and developmental processes.</text>
</comment>
<dbReference type="InterPro" id="IPR000555">
    <property type="entry name" value="JAMM/MPN+_dom"/>
</dbReference>
<evidence type="ECO:0000313" key="6">
    <source>
        <dbReference type="Proteomes" id="UP000813385"/>
    </source>
</evidence>
<feature type="region of interest" description="Disordered" evidence="3">
    <location>
        <begin position="224"/>
        <end position="257"/>
    </location>
</feature>
<sequence length="416" mass="45248">MASEAASAPGNTLLSTQPSELQAVLHPLVLLSISDYITRHTLREQEGPIVGGILGQHNGREVTMEHAFDCFVDSHPRTPSTYRLNIGHTNERIEQLRLVHKDRNLDFVGWYTLIPKAGPFPDLMHIHNDFLKINESAILLGFDAGEIQGHSVGGKLPLTVYESSYEVDDSANPDTEGDNKMLEEGEEAPEALKLRFREIAYTVETGEAEMISVDFVARGSGNATFTEPPSDAKKKQQASAAKAKGKGKSKAASDAEDLILSPEDEELIAALTAKANAIKMLHSRINLVSTYLARLPSAYVSGEDLSATPAPGSGQTTPSNVILRQIQALVGRLDLIEPSDIDAFRREIVCEENDVQLVSLLNDIMQSVNDVRTLGRRFEIIEAAKTREQRSKLPVWDSPGGGSGGFILQGAGDLML</sequence>
<keyword evidence="2" id="KW-0736">Signalosome</keyword>
<dbReference type="PROSITE" id="PS50249">
    <property type="entry name" value="MPN"/>
    <property type="match status" value="1"/>
</dbReference>
<dbReference type="Pfam" id="PF01398">
    <property type="entry name" value="JAB"/>
    <property type="match status" value="1"/>
</dbReference>
<comment type="similarity">
    <text evidence="1 2">Belongs to the peptidase M67A family. CSN6 subfamily.</text>
</comment>